<dbReference type="RefSeq" id="WP_021372187.1">
    <property type="nucleotide sequence ID" value="NZ_AP031492.1"/>
</dbReference>
<proteinExistence type="predicted"/>
<evidence type="ECO:0000256" key="5">
    <source>
        <dbReference type="SAM" id="Phobius"/>
    </source>
</evidence>
<evidence type="ECO:0000313" key="6">
    <source>
        <dbReference type="EMBL" id="CDS82823.1"/>
    </source>
</evidence>
<dbReference type="PATRIC" id="fig|1496.897.peg.1538"/>
<evidence type="ECO:0000256" key="2">
    <source>
        <dbReference type="ARBA" id="ARBA00022692"/>
    </source>
</evidence>
<feature type="transmembrane region" description="Helical" evidence="5">
    <location>
        <begin position="51"/>
        <end position="73"/>
    </location>
</feature>
<dbReference type="GO" id="GO:0016020">
    <property type="term" value="C:membrane"/>
    <property type="evidence" value="ECO:0007669"/>
    <property type="project" value="UniProtKB-SubCell"/>
</dbReference>
<name>A0A069A087_CLODI</name>
<dbReference type="EMBL" id="FUPS01000006">
    <property type="protein sequence ID" value="SJS40226.1"/>
    <property type="molecule type" value="Genomic_DNA"/>
</dbReference>
<evidence type="ECO:0000256" key="3">
    <source>
        <dbReference type="ARBA" id="ARBA00022989"/>
    </source>
</evidence>
<feature type="transmembrane region" description="Helical" evidence="5">
    <location>
        <begin position="93"/>
        <end position="112"/>
    </location>
</feature>
<dbReference type="AlphaFoldDB" id="A0A069A087"/>
<reference evidence="6" key="1">
    <citation type="submission" date="2014-07" db="EMBL/GenBank/DDBJ databases">
        <authorList>
            <person name="Monot Marc"/>
        </authorList>
    </citation>
    <scope>NUCLEOTIDE SEQUENCE</scope>
    <source>
        <strain evidence="8">7032989</strain>
        <strain evidence="6">7032994</strain>
    </source>
</reference>
<keyword evidence="4 5" id="KW-0472">Membrane</keyword>
<evidence type="ECO:0000313" key="9">
    <source>
        <dbReference type="EMBL" id="SJS40226.1"/>
    </source>
</evidence>
<comment type="subcellular location">
    <subcellularLocation>
        <location evidence="1">Membrane</location>
        <topology evidence="1">Multi-pass membrane protein</topology>
    </subcellularLocation>
</comment>
<protein>
    <submittedName>
        <fullName evidence="7">Holin-like pore-forming protein</fullName>
    </submittedName>
    <submittedName>
        <fullName evidence="9">Phage-related holin (Lysis protein)</fullName>
    </submittedName>
    <submittedName>
        <fullName evidence="6">Protein utxA</fullName>
    </submittedName>
</protein>
<gene>
    <name evidence="6" type="primary">utxA</name>
    <name evidence="7" type="synonym">tcdE</name>
    <name evidence="8" type="ORF">BN1095_890031</name>
    <name evidence="7" type="ORF">BN1096_900002</name>
    <name evidence="6" type="ORF">BN1097_1120002</name>
    <name evidence="9" type="ORF">SAMEA3375112_01995</name>
</gene>
<accession>A0A069A087</accession>
<reference evidence="9 10" key="2">
    <citation type="submission" date="2017-02" db="EMBL/GenBank/DDBJ databases">
        <authorList>
            <consortium name="Pathogen Informatics"/>
        </authorList>
    </citation>
    <scope>NUCLEOTIDE SEQUENCE [LARGE SCALE GENOMIC DNA]</scope>
    <source>
        <strain evidence="9 10">VRECD0157</strain>
    </source>
</reference>
<evidence type="ECO:0000313" key="10">
    <source>
        <dbReference type="Proteomes" id="UP000189137"/>
    </source>
</evidence>
<dbReference type="EMBL" id="LK932547">
    <property type="protein sequence ID" value="CDS90494.1"/>
    <property type="molecule type" value="Genomic_DNA"/>
</dbReference>
<dbReference type="EMBL" id="LK932317">
    <property type="protein sequence ID" value="CDS82823.1"/>
    <property type="molecule type" value="Genomic_DNA"/>
</dbReference>
<evidence type="ECO:0000256" key="1">
    <source>
        <dbReference type="ARBA" id="ARBA00004141"/>
    </source>
</evidence>
<evidence type="ECO:0000313" key="7">
    <source>
        <dbReference type="EMBL" id="CDS90494.1"/>
    </source>
</evidence>
<dbReference type="InterPro" id="IPR006480">
    <property type="entry name" value="Phage_holin_4_1"/>
</dbReference>
<feature type="transmembrane region" description="Helical" evidence="5">
    <location>
        <begin position="12"/>
        <end position="30"/>
    </location>
</feature>
<dbReference type="Proteomes" id="UP000189137">
    <property type="component" value="Unassembled WGS sequence"/>
</dbReference>
<keyword evidence="3 5" id="KW-1133">Transmembrane helix</keyword>
<evidence type="ECO:0000256" key="4">
    <source>
        <dbReference type="ARBA" id="ARBA00023136"/>
    </source>
</evidence>
<dbReference type="NCBIfam" id="TIGR01593">
    <property type="entry name" value="holin_tox_secr"/>
    <property type="match status" value="1"/>
</dbReference>
<evidence type="ECO:0000313" key="8">
    <source>
        <dbReference type="EMBL" id="CDT81674.1"/>
    </source>
</evidence>
<dbReference type="Pfam" id="PF05105">
    <property type="entry name" value="Phage_holin_4_1"/>
    <property type="match status" value="1"/>
</dbReference>
<dbReference type="EMBL" id="LK933533">
    <property type="protein sequence ID" value="CDT81674.1"/>
    <property type="molecule type" value="Genomic_DNA"/>
</dbReference>
<organism evidence="6">
    <name type="scientific">Clostridioides difficile</name>
    <name type="common">Peptoclostridium difficile</name>
    <dbReference type="NCBI Taxonomy" id="1496"/>
    <lineage>
        <taxon>Bacteria</taxon>
        <taxon>Bacillati</taxon>
        <taxon>Bacillota</taxon>
        <taxon>Clostridia</taxon>
        <taxon>Peptostreptococcales</taxon>
        <taxon>Peptostreptococcaceae</taxon>
        <taxon>Clostridioides</taxon>
    </lineage>
</organism>
<keyword evidence="2 5" id="KW-0812">Transmembrane</keyword>
<sequence>MNVTIVFLATNIFIKLVILAIAFDTLLGCLRAIKTHQFNSSFGINGGIRKVAMIACIFFLAVVDILTKFNFLFMLPQDWVDFLRLNHLGISEFFSILFILYESVSILKNMYLCGLPVPKRLKEKIGSLLDTMTDELNVKGGSK</sequence>